<evidence type="ECO:0000256" key="2">
    <source>
        <dbReference type="PIRNR" id="PIRNR016661"/>
    </source>
</evidence>
<name>A0ABU2HWC2_9RHOB</name>
<dbReference type="InterPro" id="IPR003784">
    <property type="entry name" value="BioY"/>
</dbReference>
<feature type="transmembrane region" description="Helical" evidence="3">
    <location>
        <begin position="129"/>
        <end position="150"/>
    </location>
</feature>
<dbReference type="Gene3D" id="1.10.1760.20">
    <property type="match status" value="1"/>
</dbReference>
<accession>A0ABU2HWC2</accession>
<dbReference type="Pfam" id="PF02632">
    <property type="entry name" value="BioY"/>
    <property type="match status" value="1"/>
</dbReference>
<keyword evidence="5" id="KW-1185">Reference proteome</keyword>
<protein>
    <recommendedName>
        <fullName evidence="2">Biotin transporter</fullName>
    </recommendedName>
</protein>
<feature type="transmembrane region" description="Helical" evidence="3">
    <location>
        <begin position="35"/>
        <end position="53"/>
    </location>
</feature>
<keyword evidence="2 3" id="KW-0472">Membrane</keyword>
<comment type="caution">
    <text evidence="4">The sequence shown here is derived from an EMBL/GenBank/DDBJ whole genome shotgun (WGS) entry which is preliminary data.</text>
</comment>
<evidence type="ECO:0000313" key="4">
    <source>
        <dbReference type="EMBL" id="MDS9469347.1"/>
    </source>
</evidence>
<dbReference type="PANTHER" id="PTHR34295">
    <property type="entry name" value="BIOTIN TRANSPORTER BIOY"/>
    <property type="match status" value="1"/>
</dbReference>
<dbReference type="EMBL" id="JAVQLW010000003">
    <property type="protein sequence ID" value="MDS9469347.1"/>
    <property type="molecule type" value="Genomic_DNA"/>
</dbReference>
<keyword evidence="3" id="KW-1133">Transmembrane helix</keyword>
<keyword evidence="2" id="KW-0813">Transport</keyword>
<feature type="transmembrane region" description="Helical" evidence="3">
    <location>
        <begin position="97"/>
        <end position="117"/>
    </location>
</feature>
<dbReference type="PIRSF" id="PIRSF016661">
    <property type="entry name" value="BioY"/>
    <property type="match status" value="1"/>
</dbReference>
<dbReference type="Proteomes" id="UP001269144">
    <property type="component" value="Unassembled WGS sequence"/>
</dbReference>
<gene>
    <name evidence="4" type="ORF">RGQ15_17430</name>
</gene>
<keyword evidence="2" id="KW-1003">Cell membrane</keyword>
<organism evidence="4 5">
    <name type="scientific">Paracoccus aurantius</name>
    <dbReference type="NCBI Taxonomy" id="3073814"/>
    <lineage>
        <taxon>Bacteria</taxon>
        <taxon>Pseudomonadati</taxon>
        <taxon>Pseudomonadota</taxon>
        <taxon>Alphaproteobacteria</taxon>
        <taxon>Rhodobacterales</taxon>
        <taxon>Paracoccaceae</taxon>
        <taxon>Paracoccus</taxon>
    </lineage>
</organism>
<comment type="subcellular location">
    <subcellularLocation>
        <location evidence="2">Cell membrane</location>
        <topology evidence="2">Multi-pass membrane protein</topology>
    </subcellularLocation>
</comment>
<keyword evidence="3" id="KW-0812">Transmembrane</keyword>
<sequence>MTLAAKAQVPFWPVPMTLHTMAVMAFAVLFGPRRAIAIFAAYLGAGAIGLPVFSGTPERGVGLAYMIGPTGGYLLGYLLASGATGMLASGRGTIGQVVAMLAGLTIVYAAGIAWLAAFVPANRLLELGVWPFLPGDLLKIAIVAFALRFASRLRSAHA</sequence>
<proteinExistence type="inferred from homology"/>
<dbReference type="PANTHER" id="PTHR34295:SF1">
    <property type="entry name" value="BIOTIN TRANSPORTER BIOY"/>
    <property type="match status" value="1"/>
</dbReference>
<feature type="transmembrane region" description="Helical" evidence="3">
    <location>
        <begin position="73"/>
        <end position="90"/>
    </location>
</feature>
<evidence type="ECO:0000256" key="1">
    <source>
        <dbReference type="ARBA" id="ARBA00010692"/>
    </source>
</evidence>
<comment type="similarity">
    <text evidence="1 2">Belongs to the BioY family.</text>
</comment>
<reference evidence="5" key="1">
    <citation type="submission" date="2023-07" db="EMBL/GenBank/DDBJ databases">
        <title>Paracoccus sp. MBLB3053 whole genome sequence.</title>
        <authorList>
            <person name="Hwang C.Y."/>
            <person name="Cho E.-S."/>
            <person name="Seo M.-J."/>
        </authorList>
    </citation>
    <scope>NUCLEOTIDE SEQUENCE [LARGE SCALE GENOMIC DNA]</scope>
    <source>
        <strain evidence="5">MBLB3053</strain>
    </source>
</reference>
<evidence type="ECO:0000313" key="5">
    <source>
        <dbReference type="Proteomes" id="UP001269144"/>
    </source>
</evidence>
<evidence type="ECO:0000256" key="3">
    <source>
        <dbReference type="SAM" id="Phobius"/>
    </source>
</evidence>
<feature type="transmembrane region" description="Helical" evidence="3">
    <location>
        <begin position="12"/>
        <end position="30"/>
    </location>
</feature>